<dbReference type="GO" id="GO:0016020">
    <property type="term" value="C:membrane"/>
    <property type="evidence" value="ECO:0007669"/>
    <property type="project" value="TreeGrafter"/>
</dbReference>
<dbReference type="SUPFAM" id="SSF51735">
    <property type="entry name" value="NAD(P)-binding Rossmann-fold domains"/>
    <property type="match status" value="1"/>
</dbReference>
<dbReference type="Proteomes" id="UP000653472">
    <property type="component" value="Unassembled WGS sequence"/>
</dbReference>
<evidence type="ECO:0000256" key="3">
    <source>
        <dbReference type="RuleBase" id="RU000363"/>
    </source>
</evidence>
<dbReference type="InterPro" id="IPR002347">
    <property type="entry name" value="SDR_fam"/>
</dbReference>
<dbReference type="RefSeq" id="WP_168149005.1">
    <property type="nucleotide sequence ID" value="NZ_JAAVXB010000009.1"/>
</dbReference>
<keyword evidence="5" id="KW-1185">Reference proteome</keyword>
<evidence type="ECO:0000256" key="2">
    <source>
        <dbReference type="ARBA" id="ARBA00023002"/>
    </source>
</evidence>
<dbReference type="GO" id="GO:0016491">
    <property type="term" value="F:oxidoreductase activity"/>
    <property type="evidence" value="ECO:0007669"/>
    <property type="project" value="UniProtKB-KW"/>
</dbReference>
<dbReference type="PANTHER" id="PTHR44196">
    <property type="entry name" value="DEHYDROGENASE/REDUCTASE SDR FAMILY MEMBER 7B"/>
    <property type="match status" value="1"/>
</dbReference>
<dbReference type="Pfam" id="PF00106">
    <property type="entry name" value="adh_short"/>
    <property type="match status" value="1"/>
</dbReference>
<dbReference type="InterPro" id="IPR020904">
    <property type="entry name" value="Sc_DH/Rdtase_CS"/>
</dbReference>
<proteinExistence type="inferred from homology"/>
<dbReference type="PROSITE" id="PS00061">
    <property type="entry name" value="ADH_SHORT"/>
    <property type="match status" value="1"/>
</dbReference>
<reference evidence="4" key="1">
    <citation type="submission" date="2020-03" db="EMBL/GenBank/DDBJ databases">
        <title>Solimonas marina sp. nov., isolated from deep seawater of the Pacific Ocean.</title>
        <authorList>
            <person name="Liu X."/>
            <person name="Lai Q."/>
            <person name="Sun F."/>
            <person name="Gai Y."/>
            <person name="Li G."/>
            <person name="Shao Z."/>
        </authorList>
    </citation>
    <scope>NUCLEOTIDE SEQUENCE</scope>
    <source>
        <strain evidence="4">C16B3</strain>
    </source>
</reference>
<protein>
    <submittedName>
        <fullName evidence="4">SDR family NAD(P)-dependent oxidoreductase</fullName>
    </submittedName>
</protein>
<accession>A0A970B9T2</accession>
<comment type="similarity">
    <text evidence="1 3">Belongs to the short-chain dehydrogenases/reductases (SDR) family.</text>
</comment>
<comment type="caution">
    <text evidence="4">The sequence shown here is derived from an EMBL/GenBank/DDBJ whole genome shotgun (WGS) entry which is preliminary data.</text>
</comment>
<dbReference type="PANTHER" id="PTHR44196:SF1">
    <property type="entry name" value="DEHYDROGENASE_REDUCTASE SDR FAMILY MEMBER 7B"/>
    <property type="match status" value="1"/>
</dbReference>
<dbReference type="EMBL" id="JAAVXB010000009">
    <property type="protein sequence ID" value="NKF23679.1"/>
    <property type="molecule type" value="Genomic_DNA"/>
</dbReference>
<dbReference type="PRINTS" id="PR00080">
    <property type="entry name" value="SDRFAMILY"/>
</dbReference>
<sequence>MTKVALITGGAGGIAARLAPRLQARGYRLLLVDVDAARLAAAADVSGPGTAHLAADLSTAAGRACVVEAIAAEPALDLLVNAAGIVEPGSVAALDGDALERHIAINLLAPMRLSQAAARAFVPRGRGCILSLVSVAGLVALPGSAAYSASKFGLRGFQIALSEELAGSGVRVRGVFPGAVDTPMLRHEATHGGSVLNFLNRDVLSADAVAEVCLRAIDGTRLETFLPAGDGWSARLLSAWPGLLPRLMPLLRRQGEAGLQRFLQSRGLTAAPRDDSPPT</sequence>
<dbReference type="PRINTS" id="PR00081">
    <property type="entry name" value="GDHRDH"/>
</dbReference>
<gene>
    <name evidence="4" type="ORF">G7Y82_15280</name>
</gene>
<evidence type="ECO:0000313" key="4">
    <source>
        <dbReference type="EMBL" id="NKF23679.1"/>
    </source>
</evidence>
<dbReference type="Gene3D" id="3.40.50.720">
    <property type="entry name" value="NAD(P)-binding Rossmann-like Domain"/>
    <property type="match status" value="1"/>
</dbReference>
<name>A0A970B9T2_9GAMM</name>
<dbReference type="AlphaFoldDB" id="A0A970B9T2"/>
<dbReference type="CDD" id="cd05233">
    <property type="entry name" value="SDR_c"/>
    <property type="match status" value="1"/>
</dbReference>
<organism evidence="4 5">
    <name type="scientific">Solimonas marina</name>
    <dbReference type="NCBI Taxonomy" id="2714601"/>
    <lineage>
        <taxon>Bacteria</taxon>
        <taxon>Pseudomonadati</taxon>
        <taxon>Pseudomonadota</taxon>
        <taxon>Gammaproteobacteria</taxon>
        <taxon>Nevskiales</taxon>
        <taxon>Nevskiaceae</taxon>
        <taxon>Solimonas</taxon>
    </lineage>
</organism>
<evidence type="ECO:0000313" key="5">
    <source>
        <dbReference type="Proteomes" id="UP000653472"/>
    </source>
</evidence>
<evidence type="ECO:0000256" key="1">
    <source>
        <dbReference type="ARBA" id="ARBA00006484"/>
    </source>
</evidence>
<keyword evidence="2" id="KW-0560">Oxidoreductase</keyword>
<dbReference type="InterPro" id="IPR036291">
    <property type="entry name" value="NAD(P)-bd_dom_sf"/>
</dbReference>